<name>A0A7K1V3J1_9NOCA</name>
<dbReference type="RefSeq" id="WP_157390721.1">
    <property type="nucleotide sequence ID" value="NZ_WRPP01000006.1"/>
</dbReference>
<accession>A0A7K1V3J1</accession>
<organism evidence="2 3">
    <name type="scientific">Nocardia terrae</name>
    <dbReference type="NCBI Taxonomy" id="2675851"/>
    <lineage>
        <taxon>Bacteria</taxon>
        <taxon>Bacillati</taxon>
        <taxon>Actinomycetota</taxon>
        <taxon>Actinomycetes</taxon>
        <taxon>Mycobacteriales</taxon>
        <taxon>Nocardiaceae</taxon>
        <taxon>Nocardia</taxon>
    </lineage>
</organism>
<dbReference type="AlphaFoldDB" id="A0A7K1V3J1"/>
<sequence>MGEQIPEEPPTSERRHRIAKAARDKATQLPRENDEDRSPADPHDWTDEWDRARWAP</sequence>
<dbReference type="Proteomes" id="UP000466794">
    <property type="component" value="Unassembled WGS sequence"/>
</dbReference>
<evidence type="ECO:0000313" key="2">
    <source>
        <dbReference type="EMBL" id="MVU81062.1"/>
    </source>
</evidence>
<gene>
    <name evidence="2" type="ORF">GPX89_27920</name>
</gene>
<evidence type="ECO:0000313" key="3">
    <source>
        <dbReference type="Proteomes" id="UP000466794"/>
    </source>
</evidence>
<dbReference type="EMBL" id="WRPP01000006">
    <property type="protein sequence ID" value="MVU81062.1"/>
    <property type="molecule type" value="Genomic_DNA"/>
</dbReference>
<feature type="compositionally biased region" description="Basic and acidic residues" evidence="1">
    <location>
        <begin position="21"/>
        <end position="56"/>
    </location>
</feature>
<evidence type="ECO:0000256" key="1">
    <source>
        <dbReference type="SAM" id="MobiDB-lite"/>
    </source>
</evidence>
<comment type="caution">
    <text evidence="2">The sequence shown here is derived from an EMBL/GenBank/DDBJ whole genome shotgun (WGS) entry which is preliminary data.</text>
</comment>
<protein>
    <submittedName>
        <fullName evidence="2">Uncharacterized protein</fullName>
    </submittedName>
</protein>
<feature type="region of interest" description="Disordered" evidence="1">
    <location>
        <begin position="1"/>
        <end position="56"/>
    </location>
</feature>
<reference evidence="2 3" key="1">
    <citation type="submission" date="2019-12" db="EMBL/GenBank/DDBJ databases">
        <title>Nocardia sp. nov. ET3-3 isolated from soil.</title>
        <authorList>
            <person name="Kanchanasin P."/>
            <person name="Tanasupawat S."/>
            <person name="Yuki M."/>
            <person name="Kudo T."/>
        </authorList>
    </citation>
    <scope>NUCLEOTIDE SEQUENCE [LARGE SCALE GENOMIC DNA]</scope>
    <source>
        <strain evidence="2 3">ET3-3</strain>
    </source>
</reference>
<proteinExistence type="predicted"/>
<keyword evidence="3" id="KW-1185">Reference proteome</keyword>